<keyword evidence="7" id="KW-1185">Reference proteome</keyword>
<accession>A0A1M7ADR1</accession>
<dbReference type="PANTHER" id="PTHR30204">
    <property type="entry name" value="REDOX-CYCLING DRUG-SENSING TRANSCRIPTIONAL ACTIVATOR SOXR"/>
    <property type="match status" value="1"/>
</dbReference>
<protein>
    <submittedName>
        <fullName evidence="6">DNA-binding transcriptional regulator, MerR family</fullName>
    </submittedName>
</protein>
<dbReference type="GO" id="GO:0003700">
    <property type="term" value="F:DNA-binding transcription factor activity"/>
    <property type="evidence" value="ECO:0007669"/>
    <property type="project" value="InterPro"/>
</dbReference>
<dbReference type="EMBL" id="FQZU01000068">
    <property type="protein sequence ID" value="SHL40766.1"/>
    <property type="molecule type" value="Genomic_DNA"/>
</dbReference>
<dbReference type="Pfam" id="PF13411">
    <property type="entry name" value="MerR_1"/>
    <property type="match status" value="1"/>
</dbReference>
<keyword evidence="4" id="KW-0804">Transcription</keyword>
<keyword evidence="3 6" id="KW-0238">DNA-binding</keyword>
<evidence type="ECO:0000313" key="6">
    <source>
        <dbReference type="EMBL" id="SHL40766.1"/>
    </source>
</evidence>
<keyword evidence="2" id="KW-0805">Transcription regulation</keyword>
<reference evidence="7" key="1">
    <citation type="submission" date="2016-11" db="EMBL/GenBank/DDBJ databases">
        <authorList>
            <person name="Varghese N."/>
            <person name="Submissions S."/>
        </authorList>
    </citation>
    <scope>NUCLEOTIDE SEQUENCE [LARGE SCALE GENOMIC DNA]</scope>
    <source>
        <strain evidence="7">DSM 16219</strain>
    </source>
</reference>
<evidence type="ECO:0000256" key="4">
    <source>
        <dbReference type="ARBA" id="ARBA00023163"/>
    </source>
</evidence>
<dbReference type="OrthoDB" id="9792348at2"/>
<evidence type="ECO:0000259" key="5">
    <source>
        <dbReference type="PROSITE" id="PS50937"/>
    </source>
</evidence>
<dbReference type="Gene3D" id="1.10.1660.10">
    <property type="match status" value="1"/>
</dbReference>
<dbReference type="InterPro" id="IPR000551">
    <property type="entry name" value="MerR-type_HTH_dom"/>
</dbReference>
<evidence type="ECO:0000313" key="7">
    <source>
        <dbReference type="Proteomes" id="UP000183994"/>
    </source>
</evidence>
<sequence>MKIGHLVKMTGVPKQTIHFYMREGLLRKPRKSGVNNAEYTQAHLDQLLLIKDLRDNFFLPIPEIKKILKNRKSQSPLDQAMVDRRAKYFRPMDQLVNIEIRGRERFIKASGMSPKWLTKMEKWGVVSPKKEGEELVYSHDDLNIARLISDMDDLGFGPQHGYDPQDLKIVADFVQNFIMSNDNRYMAANLEKFSNPEHTEECREFIEVMSLFFYHTYRKQVREKYFMLTNQQKEPSQEPTST</sequence>
<dbReference type="SMART" id="SM00422">
    <property type="entry name" value="HTH_MERR"/>
    <property type="match status" value="1"/>
</dbReference>
<dbReference type="InterPro" id="IPR047057">
    <property type="entry name" value="MerR_fam"/>
</dbReference>
<gene>
    <name evidence="6" type="ORF">SAMN02745216_05142</name>
</gene>
<dbReference type="PANTHER" id="PTHR30204:SF69">
    <property type="entry name" value="MERR-FAMILY TRANSCRIPTIONAL REGULATOR"/>
    <property type="match status" value="1"/>
</dbReference>
<name>A0A1M7ADR1_9BACT</name>
<dbReference type="STRING" id="1121393.SAMN02745216_05142"/>
<dbReference type="Proteomes" id="UP000183994">
    <property type="component" value="Unassembled WGS sequence"/>
</dbReference>
<evidence type="ECO:0000256" key="3">
    <source>
        <dbReference type="ARBA" id="ARBA00023125"/>
    </source>
</evidence>
<evidence type="ECO:0000256" key="2">
    <source>
        <dbReference type="ARBA" id="ARBA00023015"/>
    </source>
</evidence>
<dbReference type="InterPro" id="IPR009061">
    <property type="entry name" value="DNA-bd_dom_put_sf"/>
</dbReference>
<feature type="domain" description="HTH merR-type" evidence="5">
    <location>
        <begin position="1"/>
        <end position="70"/>
    </location>
</feature>
<dbReference type="PROSITE" id="PS50937">
    <property type="entry name" value="HTH_MERR_2"/>
    <property type="match status" value="1"/>
</dbReference>
<dbReference type="SUPFAM" id="SSF46955">
    <property type="entry name" value="Putative DNA-binding domain"/>
    <property type="match status" value="1"/>
</dbReference>
<keyword evidence="1" id="KW-0678">Repressor</keyword>
<organism evidence="6 7">
    <name type="scientific">Desulfatibacillum alkenivorans DSM 16219</name>
    <dbReference type="NCBI Taxonomy" id="1121393"/>
    <lineage>
        <taxon>Bacteria</taxon>
        <taxon>Pseudomonadati</taxon>
        <taxon>Thermodesulfobacteriota</taxon>
        <taxon>Desulfobacteria</taxon>
        <taxon>Desulfobacterales</taxon>
        <taxon>Desulfatibacillaceae</taxon>
        <taxon>Desulfatibacillum</taxon>
    </lineage>
</organism>
<proteinExistence type="predicted"/>
<evidence type="ECO:0000256" key="1">
    <source>
        <dbReference type="ARBA" id="ARBA00022491"/>
    </source>
</evidence>
<dbReference type="RefSeq" id="WP_073479104.1">
    <property type="nucleotide sequence ID" value="NZ_FQZU01000068.1"/>
</dbReference>
<dbReference type="GO" id="GO:0003677">
    <property type="term" value="F:DNA binding"/>
    <property type="evidence" value="ECO:0007669"/>
    <property type="project" value="UniProtKB-KW"/>
</dbReference>
<dbReference type="AlphaFoldDB" id="A0A1M7ADR1"/>